<evidence type="ECO:0000313" key="3">
    <source>
        <dbReference type="Proteomes" id="UP000785679"/>
    </source>
</evidence>
<dbReference type="Proteomes" id="UP000785679">
    <property type="component" value="Unassembled WGS sequence"/>
</dbReference>
<accession>A0A8J8NVE4</accession>
<keyword evidence="3" id="KW-1185">Reference proteome</keyword>
<feature type="chain" id="PRO_5035257074" evidence="1">
    <location>
        <begin position="18"/>
        <end position="80"/>
    </location>
</feature>
<reference evidence="2" key="1">
    <citation type="submission" date="2019-06" db="EMBL/GenBank/DDBJ databases">
        <authorList>
            <person name="Zheng W."/>
        </authorList>
    </citation>
    <scope>NUCLEOTIDE SEQUENCE</scope>
    <source>
        <strain evidence="2">QDHG01</strain>
    </source>
</reference>
<dbReference type="EMBL" id="RRYP01004882">
    <property type="protein sequence ID" value="TNV82501.1"/>
    <property type="molecule type" value="Genomic_DNA"/>
</dbReference>
<name>A0A8J8NVE4_HALGN</name>
<keyword evidence="1" id="KW-0732">Signal</keyword>
<evidence type="ECO:0000256" key="1">
    <source>
        <dbReference type="SAM" id="SignalP"/>
    </source>
</evidence>
<comment type="caution">
    <text evidence="2">The sequence shown here is derived from an EMBL/GenBank/DDBJ whole genome shotgun (WGS) entry which is preliminary data.</text>
</comment>
<evidence type="ECO:0000313" key="2">
    <source>
        <dbReference type="EMBL" id="TNV82501.1"/>
    </source>
</evidence>
<dbReference type="AlphaFoldDB" id="A0A8J8NVE4"/>
<proteinExistence type="predicted"/>
<protein>
    <submittedName>
        <fullName evidence="2">Uncharacterized protein</fullName>
    </submittedName>
</protein>
<organism evidence="2 3">
    <name type="scientific">Halteria grandinella</name>
    <dbReference type="NCBI Taxonomy" id="5974"/>
    <lineage>
        <taxon>Eukaryota</taxon>
        <taxon>Sar</taxon>
        <taxon>Alveolata</taxon>
        <taxon>Ciliophora</taxon>
        <taxon>Intramacronucleata</taxon>
        <taxon>Spirotrichea</taxon>
        <taxon>Stichotrichia</taxon>
        <taxon>Sporadotrichida</taxon>
        <taxon>Halteriidae</taxon>
        <taxon>Halteria</taxon>
    </lineage>
</organism>
<feature type="signal peptide" evidence="1">
    <location>
        <begin position="1"/>
        <end position="17"/>
    </location>
</feature>
<gene>
    <name evidence="2" type="ORF">FGO68_gene11203</name>
</gene>
<sequence>MGLYCTIMNFIIPISLCTQAAFSKFYLFTSSLSVSSIFTNFLSNSRCFDNNSSLCLIMAFLWPGVQKESEQVEAGDWGRF</sequence>